<dbReference type="InterPro" id="IPR002731">
    <property type="entry name" value="ATPase_BadF"/>
</dbReference>
<dbReference type="PANTHER" id="PTHR43190:SF3">
    <property type="entry name" value="N-ACETYL-D-GLUCOSAMINE KINASE"/>
    <property type="match status" value="1"/>
</dbReference>
<dbReference type="EMBL" id="UOEO01000198">
    <property type="protein sequence ID" value="VAW22277.1"/>
    <property type="molecule type" value="Genomic_DNA"/>
</dbReference>
<reference evidence="2" key="1">
    <citation type="submission" date="2018-06" db="EMBL/GenBank/DDBJ databases">
        <authorList>
            <person name="Zhirakovskaya E."/>
        </authorList>
    </citation>
    <scope>NUCLEOTIDE SEQUENCE</scope>
</reference>
<name>A0A3B0UA97_9ZZZZ</name>
<evidence type="ECO:0000313" key="2">
    <source>
        <dbReference type="EMBL" id="VAW22277.1"/>
    </source>
</evidence>
<dbReference type="Gene3D" id="3.30.420.40">
    <property type="match status" value="2"/>
</dbReference>
<evidence type="ECO:0000259" key="1">
    <source>
        <dbReference type="Pfam" id="PF01869"/>
    </source>
</evidence>
<dbReference type="PANTHER" id="PTHR43190">
    <property type="entry name" value="N-ACETYL-D-GLUCOSAMINE KINASE"/>
    <property type="match status" value="1"/>
</dbReference>
<dbReference type="CDD" id="cd24082">
    <property type="entry name" value="ASKHA_NBD_GspK-like"/>
    <property type="match status" value="1"/>
</dbReference>
<dbReference type="InterPro" id="IPR052519">
    <property type="entry name" value="Euk-type_GlcNAc_Kinase"/>
</dbReference>
<dbReference type="AlphaFoldDB" id="A0A3B0UA97"/>
<sequence>MNTKTGPFDFCLDIGGSGTRGALFDRQGHQLARAEATGGALSLGAERSQSAIRGVWGRICAQTDLGEREQKTTRLWAGIAGRGLPGQAKELAALLDDFLQCRFVADGYGALLAATGGKPGALISIGTGVAALSLDENGKTMMLSGWGFPAGDIGGGAWLGLMACSALGKYIDGVDQSPPFPIFLAQEIMEVGGRKPQQFMAWQTKAEPHMFASLAPLVIAGAKKGDQFCHNLLERSAQEIVALATALYGKKTGTVYLRGGLGVPLYPLCRRIAPSFDWQPTEADPVEGIYLLASGQAPSEQILERPNAQNG</sequence>
<feature type="domain" description="ATPase BadF/BadG/BcrA/BcrD type" evidence="1">
    <location>
        <begin position="13"/>
        <end position="260"/>
    </location>
</feature>
<gene>
    <name evidence="2" type="ORF">MNBD_ALPHA12-1345</name>
</gene>
<dbReference type="InterPro" id="IPR043129">
    <property type="entry name" value="ATPase_NBD"/>
</dbReference>
<protein>
    <recommendedName>
        <fullName evidence="1">ATPase BadF/BadG/BcrA/BcrD type domain-containing protein</fullName>
    </recommendedName>
</protein>
<dbReference type="Pfam" id="PF01869">
    <property type="entry name" value="BcrAD_BadFG"/>
    <property type="match status" value="1"/>
</dbReference>
<proteinExistence type="predicted"/>
<dbReference type="SUPFAM" id="SSF53067">
    <property type="entry name" value="Actin-like ATPase domain"/>
    <property type="match status" value="2"/>
</dbReference>
<organism evidence="2">
    <name type="scientific">hydrothermal vent metagenome</name>
    <dbReference type="NCBI Taxonomy" id="652676"/>
    <lineage>
        <taxon>unclassified sequences</taxon>
        <taxon>metagenomes</taxon>
        <taxon>ecological metagenomes</taxon>
    </lineage>
</organism>
<accession>A0A3B0UA97</accession>